<dbReference type="EMBL" id="JAVDYG010000001">
    <property type="protein sequence ID" value="MDR7362111.1"/>
    <property type="molecule type" value="Genomic_DNA"/>
</dbReference>
<keyword evidence="9 10" id="KW-0472">Membrane</keyword>
<evidence type="ECO:0000256" key="4">
    <source>
        <dbReference type="ARBA" id="ARBA00022723"/>
    </source>
</evidence>
<dbReference type="SFLD" id="SFLDG00002">
    <property type="entry name" value="C1.7:_P-type_atpase_like"/>
    <property type="match status" value="1"/>
</dbReference>
<feature type="transmembrane region" description="Helical" evidence="10">
    <location>
        <begin position="403"/>
        <end position="426"/>
    </location>
</feature>
<dbReference type="PANTHER" id="PTHR43520:SF8">
    <property type="entry name" value="P-TYPE CU(+) TRANSPORTER"/>
    <property type="match status" value="1"/>
</dbReference>
<dbReference type="InterPro" id="IPR023214">
    <property type="entry name" value="HAD_sf"/>
</dbReference>
<evidence type="ECO:0000256" key="1">
    <source>
        <dbReference type="ARBA" id="ARBA00004651"/>
    </source>
</evidence>
<dbReference type="InterPro" id="IPR027256">
    <property type="entry name" value="P-typ_ATPase_IB"/>
</dbReference>
<dbReference type="PANTHER" id="PTHR43520">
    <property type="entry name" value="ATP7, ISOFORM B"/>
    <property type="match status" value="1"/>
</dbReference>
<keyword evidence="5 10" id="KW-0547">Nucleotide-binding</keyword>
<evidence type="ECO:0000256" key="3">
    <source>
        <dbReference type="ARBA" id="ARBA00022692"/>
    </source>
</evidence>
<dbReference type="NCBIfam" id="TIGR01511">
    <property type="entry name" value="ATPase-IB1_Cu"/>
    <property type="match status" value="1"/>
</dbReference>
<feature type="domain" description="HMA" evidence="12">
    <location>
        <begin position="22"/>
        <end position="88"/>
    </location>
</feature>
<reference evidence="13 14" key="1">
    <citation type="submission" date="2023-07" db="EMBL/GenBank/DDBJ databases">
        <title>Sequencing the genomes of 1000 actinobacteria strains.</title>
        <authorList>
            <person name="Klenk H.-P."/>
        </authorList>
    </citation>
    <scope>NUCLEOTIDE SEQUENCE [LARGE SCALE GENOMIC DNA]</scope>
    <source>
        <strain evidence="13 14">DSM 19426</strain>
    </source>
</reference>
<feature type="compositionally biased region" description="Low complexity" evidence="11">
    <location>
        <begin position="1"/>
        <end position="18"/>
    </location>
</feature>
<proteinExistence type="inferred from homology"/>
<dbReference type="RefSeq" id="WP_310301174.1">
    <property type="nucleotide sequence ID" value="NZ_BAAAPS010000008.1"/>
</dbReference>
<dbReference type="Gene3D" id="3.30.70.100">
    <property type="match status" value="1"/>
</dbReference>
<feature type="transmembrane region" description="Helical" evidence="10">
    <location>
        <begin position="747"/>
        <end position="767"/>
    </location>
</feature>
<dbReference type="InterPro" id="IPR044492">
    <property type="entry name" value="P_typ_ATPase_HD_dom"/>
</dbReference>
<keyword evidence="8 10" id="KW-1133">Transmembrane helix</keyword>
<comment type="similarity">
    <text evidence="2 10">Belongs to the cation transport ATPase (P-type) (TC 3.A.3) family. Type IB subfamily.</text>
</comment>
<evidence type="ECO:0000256" key="10">
    <source>
        <dbReference type="RuleBase" id="RU362081"/>
    </source>
</evidence>
<feature type="transmembrane region" description="Helical" evidence="10">
    <location>
        <begin position="129"/>
        <end position="148"/>
    </location>
</feature>
<dbReference type="Gene3D" id="2.70.150.10">
    <property type="entry name" value="Calcium-transporting ATPase, cytoplasmic transduction domain A"/>
    <property type="match status" value="1"/>
</dbReference>
<feature type="compositionally biased region" description="Polar residues" evidence="11">
    <location>
        <begin position="89"/>
        <end position="109"/>
    </location>
</feature>
<evidence type="ECO:0000256" key="8">
    <source>
        <dbReference type="ARBA" id="ARBA00022989"/>
    </source>
</evidence>
<dbReference type="CDD" id="cd00371">
    <property type="entry name" value="HMA"/>
    <property type="match status" value="1"/>
</dbReference>
<keyword evidence="10" id="KW-1003">Cell membrane</keyword>
<comment type="caution">
    <text evidence="13">The sequence shown here is derived from an EMBL/GenBank/DDBJ whole genome shotgun (WGS) entry which is preliminary data.</text>
</comment>
<dbReference type="PROSITE" id="PS01047">
    <property type="entry name" value="HMA_1"/>
    <property type="match status" value="1"/>
</dbReference>
<dbReference type="InterPro" id="IPR059000">
    <property type="entry name" value="ATPase_P-type_domA"/>
</dbReference>
<dbReference type="Gene3D" id="3.40.50.1000">
    <property type="entry name" value="HAD superfamily/HAD-like"/>
    <property type="match status" value="1"/>
</dbReference>
<keyword evidence="7" id="KW-1278">Translocase</keyword>
<organism evidence="13 14">
    <name type="scientific">Nocardioides marmoribigeumensis</name>
    <dbReference type="NCBI Taxonomy" id="433649"/>
    <lineage>
        <taxon>Bacteria</taxon>
        <taxon>Bacillati</taxon>
        <taxon>Actinomycetota</taxon>
        <taxon>Actinomycetes</taxon>
        <taxon>Propionibacteriales</taxon>
        <taxon>Nocardioidaceae</taxon>
        <taxon>Nocardioides</taxon>
    </lineage>
</organism>
<evidence type="ECO:0000259" key="12">
    <source>
        <dbReference type="PROSITE" id="PS50846"/>
    </source>
</evidence>
<feature type="transmembrane region" description="Helical" evidence="10">
    <location>
        <begin position="720"/>
        <end position="741"/>
    </location>
</feature>
<evidence type="ECO:0000256" key="9">
    <source>
        <dbReference type="ARBA" id="ARBA00023136"/>
    </source>
</evidence>
<evidence type="ECO:0000256" key="6">
    <source>
        <dbReference type="ARBA" id="ARBA00022840"/>
    </source>
</evidence>
<comment type="subcellular location">
    <subcellularLocation>
        <location evidence="1">Cell membrane</location>
        <topology evidence="1">Multi-pass membrane protein</topology>
    </subcellularLocation>
</comment>
<dbReference type="InterPro" id="IPR036163">
    <property type="entry name" value="HMA_dom_sf"/>
</dbReference>
<feature type="transmembrane region" description="Helical" evidence="10">
    <location>
        <begin position="375"/>
        <end position="397"/>
    </location>
</feature>
<keyword evidence="3 10" id="KW-0812">Transmembrane</keyword>
<dbReference type="InterPro" id="IPR023298">
    <property type="entry name" value="ATPase_P-typ_TM_dom_sf"/>
</dbReference>
<feature type="transmembrane region" description="Helical" evidence="10">
    <location>
        <begin position="223"/>
        <end position="241"/>
    </location>
</feature>
<gene>
    <name evidence="13" type="ORF">J2S63_001664</name>
</gene>
<evidence type="ECO:0000313" key="14">
    <source>
        <dbReference type="Proteomes" id="UP001183648"/>
    </source>
</evidence>
<dbReference type="InterPro" id="IPR023299">
    <property type="entry name" value="ATPase_P-typ_cyto_dom_N"/>
</dbReference>
<sequence>MTATTTPTGTTAPTTTAASSEVETSLTIEGMTCASCVGRVTKALNRVEGVVAASVNLATETATVTHDPSLVPVTDLTAAVDRVGYTATPKPTRTPDSTGPSETTGTENAPTDDLDARRDREITRLARRWRVALAAGLSLMGVMYLPLHLDTMDWLMPLILVIATAVQVWAGADIYRHAWTAARNRATTMDTLVALGTGVAYGYSAFVTLWPGQAQAWGLPLHLYFETALVVIALVLMGRWLELKAKKRTAGSIKALVGLAPTTARVVRGTVEVDVPVEQVVTGDIVRVRPGEKVPVDGVVTDGSSSVDESMLTGESAPVIKNAGDEVIGATLNRTGTLLVQVTAVGEDSTLAQIIRLVEEAQGAQAPMQRLADRVSAWFVPAVLVAAALTFTAWLFLGLEQDALVNAVGTAIAVLIIACPCALGLATPTAVMVGTGKAAELGILIGDGQALETARRITAVALDKTGTITAGRPQVVGLTVTDGWTENELLALVAAAELGSEHPVGEAIVAAARDRQLRLPAATGFEAVPGHGITAHADGRQVLVGNHALMQRHSVDVTTLVTGADRSAHQARTPMYVAVDGTAAGLIEVADPVKPTSPEAVAALKALGLDVWMLTGDNVATARAVAAEVGIDHVLAEVLPSEKADRVAALQAAGHVVAVAGDGINDAPALARADLGVAIGTGTDVAIAASDITLVGGDLNGLVNAIALSRETVLTIKQGLAWAFAYNVLLIPVAAGALYFWDHLLLDPVLASAAMAMSSVSVVTNALRLRRFRPGADTHTVTARVGRWSYLAAIAVVAVALGAGFTWLSRTDQAERGMNGTLAWSEGMGMPMRPTMSTMEETDTPPISTHDADLDVSIAADHTLTPGQPTTLKVTVHDANTGDLVDDLVRTHQVWMHMIITRDDLGTFAHIHPEPTGTRGTYTVQATFPTAGSYTLHTEFRRQGQMVDVLDTHRVTVAGRTPTPVSMPAGDLRSATSDGVRVTLAGHAHLGQTSDFTLRFTDRAGRPVSDLQPYLGAAGHVAVMRADGSAFAHRHAETVDKQGRPVFALPGTTFGPELNLHVNFDRPGAYRLWAQFRLGDGTVITAPFVVHVAGHHDAAPDVITANAS</sequence>
<name>A0ABU2BV28_9ACTN</name>
<dbReference type="SUPFAM" id="SSF55008">
    <property type="entry name" value="HMA, heavy metal-associated domain"/>
    <property type="match status" value="1"/>
</dbReference>
<evidence type="ECO:0000256" key="11">
    <source>
        <dbReference type="SAM" id="MobiDB-lite"/>
    </source>
</evidence>
<keyword evidence="4 10" id="KW-0479">Metal-binding</keyword>
<dbReference type="Gene3D" id="3.40.1110.10">
    <property type="entry name" value="Calcium-transporting ATPase, cytoplasmic domain N"/>
    <property type="match status" value="1"/>
</dbReference>
<dbReference type="PRINTS" id="PR00119">
    <property type="entry name" value="CATATPASE"/>
</dbReference>
<dbReference type="NCBIfam" id="TIGR01525">
    <property type="entry name" value="ATPase-IB_hvy"/>
    <property type="match status" value="1"/>
</dbReference>
<dbReference type="SFLD" id="SFLDF00027">
    <property type="entry name" value="p-type_atpase"/>
    <property type="match status" value="1"/>
</dbReference>
<evidence type="ECO:0000313" key="13">
    <source>
        <dbReference type="EMBL" id="MDR7362111.1"/>
    </source>
</evidence>
<keyword evidence="14" id="KW-1185">Reference proteome</keyword>
<dbReference type="SUPFAM" id="SSF81653">
    <property type="entry name" value="Calcium ATPase, transduction domain A"/>
    <property type="match status" value="1"/>
</dbReference>
<dbReference type="SFLD" id="SFLDS00003">
    <property type="entry name" value="Haloacid_Dehalogenase"/>
    <property type="match status" value="1"/>
</dbReference>
<dbReference type="InterPro" id="IPR001757">
    <property type="entry name" value="P_typ_ATPase"/>
</dbReference>
<feature type="transmembrane region" description="Helical" evidence="10">
    <location>
        <begin position="192"/>
        <end position="211"/>
    </location>
</feature>
<dbReference type="Pfam" id="PF00122">
    <property type="entry name" value="E1-E2_ATPase"/>
    <property type="match status" value="1"/>
</dbReference>
<dbReference type="PRINTS" id="PR00120">
    <property type="entry name" value="HATPASE"/>
</dbReference>
<feature type="region of interest" description="Disordered" evidence="11">
    <location>
        <begin position="1"/>
        <end position="22"/>
    </location>
</feature>
<dbReference type="PROSITE" id="PS50846">
    <property type="entry name" value="HMA_2"/>
    <property type="match status" value="1"/>
</dbReference>
<dbReference type="SUPFAM" id="SSF81665">
    <property type="entry name" value="Calcium ATPase, transmembrane domain M"/>
    <property type="match status" value="1"/>
</dbReference>
<dbReference type="InterPro" id="IPR008250">
    <property type="entry name" value="ATPase_P-typ_transduc_dom_A_sf"/>
</dbReference>
<accession>A0ABU2BV28</accession>
<dbReference type="InterPro" id="IPR018303">
    <property type="entry name" value="ATPase_P-typ_P_site"/>
</dbReference>
<evidence type="ECO:0000256" key="2">
    <source>
        <dbReference type="ARBA" id="ARBA00006024"/>
    </source>
</evidence>
<dbReference type="Proteomes" id="UP001183648">
    <property type="component" value="Unassembled WGS sequence"/>
</dbReference>
<dbReference type="SUPFAM" id="SSF56784">
    <property type="entry name" value="HAD-like"/>
    <property type="match status" value="1"/>
</dbReference>
<dbReference type="PROSITE" id="PS00154">
    <property type="entry name" value="ATPASE_E1_E2"/>
    <property type="match status" value="1"/>
</dbReference>
<dbReference type="NCBIfam" id="TIGR01494">
    <property type="entry name" value="ATPase_P-type"/>
    <property type="match status" value="1"/>
</dbReference>
<dbReference type="CDD" id="cd02094">
    <property type="entry name" value="P-type_ATPase_Cu-like"/>
    <property type="match status" value="1"/>
</dbReference>
<protein>
    <submittedName>
        <fullName evidence="13">Cu+-exporting ATPase</fullName>
    </submittedName>
</protein>
<dbReference type="InterPro" id="IPR036412">
    <property type="entry name" value="HAD-like_sf"/>
</dbReference>
<dbReference type="InterPro" id="IPR017969">
    <property type="entry name" value="Heavy-metal-associated_CS"/>
</dbReference>
<evidence type="ECO:0000256" key="5">
    <source>
        <dbReference type="ARBA" id="ARBA00022741"/>
    </source>
</evidence>
<feature type="region of interest" description="Disordered" evidence="11">
    <location>
        <begin position="84"/>
        <end position="116"/>
    </location>
</feature>
<dbReference type="Pfam" id="PF00403">
    <property type="entry name" value="HMA"/>
    <property type="match status" value="1"/>
</dbReference>
<feature type="transmembrane region" description="Helical" evidence="10">
    <location>
        <begin position="154"/>
        <end position="172"/>
    </location>
</feature>
<keyword evidence="6 10" id="KW-0067">ATP-binding</keyword>
<dbReference type="InterPro" id="IPR006121">
    <property type="entry name" value="HMA_dom"/>
</dbReference>
<evidence type="ECO:0000256" key="7">
    <source>
        <dbReference type="ARBA" id="ARBA00022967"/>
    </source>
</evidence>
<feature type="transmembrane region" description="Helical" evidence="10">
    <location>
        <begin position="788"/>
        <end position="808"/>
    </location>
</feature>
<dbReference type="Pfam" id="PF00702">
    <property type="entry name" value="Hydrolase"/>
    <property type="match status" value="1"/>
</dbReference>